<evidence type="ECO:0000256" key="4">
    <source>
        <dbReference type="ARBA" id="ARBA00022679"/>
    </source>
</evidence>
<evidence type="ECO:0000256" key="7">
    <source>
        <dbReference type="ARBA" id="ARBA00022840"/>
    </source>
</evidence>
<feature type="domain" description="Histidine kinase" evidence="9">
    <location>
        <begin position="1"/>
        <end position="92"/>
    </location>
</feature>
<dbReference type="PANTHER" id="PTHR43065">
    <property type="entry name" value="SENSOR HISTIDINE KINASE"/>
    <property type="match status" value="1"/>
</dbReference>
<evidence type="ECO:0000259" key="9">
    <source>
        <dbReference type="PROSITE" id="PS50109"/>
    </source>
</evidence>
<dbReference type="Proteomes" id="UP001209737">
    <property type="component" value="Unassembled WGS sequence"/>
</dbReference>
<comment type="caution">
    <text evidence="10">The sequence shown here is derived from an EMBL/GenBank/DDBJ whole genome shotgun (WGS) entry which is preliminary data.</text>
</comment>
<organism evidence="10 11">
    <name type="scientific">Leptospira limi</name>
    <dbReference type="NCBI Taxonomy" id="2950023"/>
    <lineage>
        <taxon>Bacteria</taxon>
        <taxon>Pseudomonadati</taxon>
        <taxon>Spirochaetota</taxon>
        <taxon>Spirochaetia</taxon>
        <taxon>Leptospirales</taxon>
        <taxon>Leptospiraceae</taxon>
        <taxon>Leptospira</taxon>
    </lineage>
</organism>
<dbReference type="InterPro" id="IPR003594">
    <property type="entry name" value="HATPase_dom"/>
</dbReference>
<keyword evidence="11" id="KW-1185">Reference proteome</keyword>
<evidence type="ECO:0000256" key="8">
    <source>
        <dbReference type="ARBA" id="ARBA00023012"/>
    </source>
</evidence>
<evidence type="ECO:0000313" key="11">
    <source>
        <dbReference type="Proteomes" id="UP001209737"/>
    </source>
</evidence>
<keyword evidence="4" id="KW-0808">Transferase</keyword>
<sequence length="92" mass="10166">MTYKGTLTITIKKDSENKDGNKCVTVLIEDTGCGIKDEIIDRIFEPFFTTKELGEGSGLGLDIVRRVLFKHDGQVSVDSIPGKTIFKVSLPF</sequence>
<evidence type="ECO:0000256" key="3">
    <source>
        <dbReference type="ARBA" id="ARBA00022553"/>
    </source>
</evidence>
<keyword evidence="5" id="KW-0547">Nucleotide-binding</keyword>
<evidence type="ECO:0000256" key="2">
    <source>
        <dbReference type="ARBA" id="ARBA00012438"/>
    </source>
</evidence>
<keyword evidence="7 10" id="KW-0067">ATP-binding</keyword>
<dbReference type="SMART" id="SM00387">
    <property type="entry name" value="HATPase_c"/>
    <property type="match status" value="1"/>
</dbReference>
<dbReference type="EC" id="2.7.13.3" evidence="2"/>
<evidence type="ECO:0000313" key="10">
    <source>
        <dbReference type="EMBL" id="MCW7463529.1"/>
    </source>
</evidence>
<comment type="catalytic activity">
    <reaction evidence="1">
        <text>ATP + protein L-histidine = ADP + protein N-phospho-L-histidine.</text>
        <dbReference type="EC" id="2.7.13.3"/>
    </reaction>
</comment>
<dbReference type="GO" id="GO:0005524">
    <property type="term" value="F:ATP binding"/>
    <property type="evidence" value="ECO:0007669"/>
    <property type="project" value="UniProtKB-KW"/>
</dbReference>
<dbReference type="EMBL" id="JAMQPV010000003">
    <property type="protein sequence ID" value="MCW7463529.1"/>
    <property type="molecule type" value="Genomic_DNA"/>
</dbReference>
<name>A0ABT3M0P8_9LEPT</name>
<evidence type="ECO:0000256" key="1">
    <source>
        <dbReference type="ARBA" id="ARBA00000085"/>
    </source>
</evidence>
<gene>
    <name evidence="10" type="ORF">ND812_15635</name>
</gene>
<keyword evidence="3" id="KW-0597">Phosphoprotein</keyword>
<dbReference type="Gene3D" id="3.30.565.10">
    <property type="entry name" value="Histidine kinase-like ATPase, C-terminal domain"/>
    <property type="match status" value="1"/>
</dbReference>
<keyword evidence="8" id="KW-0902">Two-component regulatory system</keyword>
<dbReference type="PANTHER" id="PTHR43065:SF10">
    <property type="entry name" value="PEROXIDE STRESS-ACTIVATED HISTIDINE KINASE MAK3"/>
    <property type="match status" value="1"/>
</dbReference>
<dbReference type="SUPFAM" id="SSF55874">
    <property type="entry name" value="ATPase domain of HSP90 chaperone/DNA topoisomerase II/histidine kinase"/>
    <property type="match status" value="1"/>
</dbReference>
<dbReference type="Pfam" id="PF02518">
    <property type="entry name" value="HATPase_c"/>
    <property type="match status" value="1"/>
</dbReference>
<proteinExistence type="predicted"/>
<evidence type="ECO:0000256" key="6">
    <source>
        <dbReference type="ARBA" id="ARBA00022777"/>
    </source>
</evidence>
<dbReference type="InterPro" id="IPR004358">
    <property type="entry name" value="Sig_transdc_His_kin-like_C"/>
</dbReference>
<accession>A0ABT3M0P8</accession>
<dbReference type="InterPro" id="IPR005467">
    <property type="entry name" value="His_kinase_dom"/>
</dbReference>
<reference evidence="10 11" key="1">
    <citation type="submission" date="2022-06" db="EMBL/GenBank/DDBJ databases">
        <title>Leptospira isolates from biofilms formed at urban environments.</title>
        <authorList>
            <person name="Ribeiro P.S."/>
            <person name="Sousa T."/>
            <person name="Carvalho N."/>
            <person name="Aburjaile F."/>
            <person name="Neves F."/>
            <person name="Oliveira D."/>
            <person name="Blanco L."/>
            <person name="Lima J."/>
            <person name="Costa F."/>
            <person name="Brenig B."/>
            <person name="Soares S."/>
            <person name="Ramos R."/>
            <person name="Goes-Neto A."/>
            <person name="Matiuzzi M."/>
            <person name="Azevedo V."/>
            <person name="Ristow P."/>
        </authorList>
    </citation>
    <scope>NUCLEOTIDE SEQUENCE [LARGE SCALE GENOMIC DNA]</scope>
    <source>
        <strain evidence="10 11">VSF25</strain>
    </source>
</reference>
<protein>
    <recommendedName>
        <fullName evidence="2">histidine kinase</fullName>
        <ecNumber evidence="2">2.7.13.3</ecNumber>
    </recommendedName>
</protein>
<dbReference type="InterPro" id="IPR036890">
    <property type="entry name" value="HATPase_C_sf"/>
</dbReference>
<dbReference type="PROSITE" id="PS50109">
    <property type="entry name" value="HIS_KIN"/>
    <property type="match status" value="1"/>
</dbReference>
<keyword evidence="6" id="KW-0418">Kinase</keyword>
<dbReference type="PRINTS" id="PR00344">
    <property type="entry name" value="BCTRLSENSOR"/>
</dbReference>
<evidence type="ECO:0000256" key="5">
    <source>
        <dbReference type="ARBA" id="ARBA00022741"/>
    </source>
</evidence>